<comment type="caution">
    <text evidence="1">The sequence shown here is derived from an EMBL/GenBank/DDBJ whole genome shotgun (WGS) entry which is preliminary data.</text>
</comment>
<dbReference type="AlphaFoldDB" id="A0A6L6ITY2"/>
<reference evidence="1 2" key="1">
    <citation type="submission" date="2019-11" db="EMBL/GenBank/DDBJ databases">
        <title>Escherichia alba sp. nov. isolated from the gut of plastic-eating superworms Zophobas atratus.</title>
        <authorList>
            <person name="Yang Y."/>
        </authorList>
    </citation>
    <scope>NUCLEOTIDE SEQUENCE [LARGE SCALE GENOMIC DNA]</scope>
    <source>
        <strain evidence="2">BIT-B35</strain>
    </source>
</reference>
<accession>A0A6L6ITY2</accession>
<sequence length="94" mass="10963">MQGATAAKTESRQCTDNFDLLKKLNPTAFTLYRSQFDAINASYSYYNENRELMEKDPQEVMTLTLNDKLNLICDRVKSQTFIEIRNRMNTISKI</sequence>
<name>A0A6L6ITY2_9ENTR</name>
<proteinExistence type="predicted"/>
<protein>
    <submittedName>
        <fullName evidence="1">Uncharacterized protein</fullName>
    </submittedName>
</protein>
<dbReference type="Proteomes" id="UP000477739">
    <property type="component" value="Unassembled WGS sequence"/>
</dbReference>
<organism evidence="1 2">
    <name type="scientific">Intestinirhabdus alba</name>
    <dbReference type="NCBI Taxonomy" id="2899544"/>
    <lineage>
        <taxon>Bacteria</taxon>
        <taxon>Pseudomonadati</taxon>
        <taxon>Pseudomonadota</taxon>
        <taxon>Gammaproteobacteria</taxon>
        <taxon>Enterobacterales</taxon>
        <taxon>Enterobacteriaceae</taxon>
        <taxon>Intestinirhabdus</taxon>
    </lineage>
</organism>
<keyword evidence="2" id="KW-1185">Reference proteome</keyword>
<dbReference type="EMBL" id="WMJZ01000066">
    <property type="protein sequence ID" value="MTH48846.1"/>
    <property type="molecule type" value="Genomic_DNA"/>
</dbReference>
<evidence type="ECO:0000313" key="1">
    <source>
        <dbReference type="EMBL" id="MTH48846.1"/>
    </source>
</evidence>
<gene>
    <name evidence="1" type="ORF">GJV78_21955</name>
</gene>
<evidence type="ECO:0000313" key="2">
    <source>
        <dbReference type="Proteomes" id="UP000477739"/>
    </source>
</evidence>